<dbReference type="Pfam" id="PF04960">
    <property type="entry name" value="Glutaminase"/>
    <property type="match status" value="1"/>
</dbReference>
<reference evidence="8" key="1">
    <citation type="journal article" date="2019" name="Int. J. Syst. Evol. Microbiol.">
        <title>The Global Catalogue of Microorganisms (GCM) 10K type strain sequencing project: providing services to taxonomists for standard genome sequencing and annotation.</title>
        <authorList>
            <consortium name="The Broad Institute Genomics Platform"/>
            <consortium name="The Broad Institute Genome Sequencing Center for Infectious Disease"/>
            <person name="Wu L."/>
            <person name="Ma J."/>
        </authorList>
    </citation>
    <scope>NUCLEOTIDE SEQUENCE [LARGE SCALE GENOMIC DNA]</scope>
    <source>
        <strain evidence="8">JCM 17555</strain>
    </source>
</reference>
<comment type="similarity">
    <text evidence="1 6">Belongs to the glutaminase family.</text>
</comment>
<evidence type="ECO:0000256" key="2">
    <source>
        <dbReference type="ARBA" id="ARBA00011881"/>
    </source>
</evidence>
<dbReference type="HAMAP" id="MF_00313">
    <property type="entry name" value="Glutaminase"/>
    <property type="match status" value="1"/>
</dbReference>
<dbReference type="Proteomes" id="UP001501337">
    <property type="component" value="Unassembled WGS sequence"/>
</dbReference>
<protein>
    <recommendedName>
        <fullName evidence="3 6">Glutaminase</fullName>
        <ecNumber evidence="3 6">3.5.1.2</ecNumber>
    </recommendedName>
</protein>
<dbReference type="InterPro" id="IPR012338">
    <property type="entry name" value="Beta-lactam/transpept-like"/>
</dbReference>
<dbReference type="EMBL" id="BAABBO010000007">
    <property type="protein sequence ID" value="GAA3956598.1"/>
    <property type="molecule type" value="Genomic_DNA"/>
</dbReference>
<dbReference type="RefSeq" id="WP_344804687.1">
    <property type="nucleotide sequence ID" value="NZ_BAABBO010000007.1"/>
</dbReference>
<feature type="binding site" evidence="6">
    <location>
        <position position="162"/>
    </location>
    <ligand>
        <name>substrate</name>
    </ligand>
</feature>
<evidence type="ECO:0000256" key="5">
    <source>
        <dbReference type="ARBA" id="ARBA00049534"/>
    </source>
</evidence>
<keyword evidence="6" id="KW-0007">Acetylation</keyword>
<keyword evidence="4 6" id="KW-0378">Hydrolase</keyword>
<feature type="binding site" evidence="6">
    <location>
        <position position="259"/>
    </location>
    <ligand>
        <name>substrate</name>
    </ligand>
</feature>
<dbReference type="PANTHER" id="PTHR12544:SF29">
    <property type="entry name" value="GLUTAMINASE"/>
    <property type="match status" value="1"/>
</dbReference>
<evidence type="ECO:0000256" key="6">
    <source>
        <dbReference type="HAMAP-Rule" id="MF_00313"/>
    </source>
</evidence>
<name>A0ABP7NYB3_9GAMM</name>
<dbReference type="InterPro" id="IPR015868">
    <property type="entry name" value="Glutaminase"/>
</dbReference>
<evidence type="ECO:0000256" key="4">
    <source>
        <dbReference type="ARBA" id="ARBA00022801"/>
    </source>
</evidence>
<dbReference type="Gene3D" id="3.40.710.10">
    <property type="entry name" value="DD-peptidase/beta-lactamase superfamily"/>
    <property type="match status" value="1"/>
</dbReference>
<gene>
    <name evidence="6" type="primary">glsA</name>
    <name evidence="7" type="ORF">GCM10022278_13940</name>
</gene>
<feature type="binding site" evidence="6">
    <location>
        <position position="116"/>
    </location>
    <ligand>
        <name>substrate</name>
    </ligand>
</feature>
<dbReference type="SUPFAM" id="SSF56601">
    <property type="entry name" value="beta-lactamase/transpeptidase-like"/>
    <property type="match status" value="1"/>
</dbReference>
<comment type="caution">
    <text evidence="7">The sequence shown here is derived from an EMBL/GenBank/DDBJ whole genome shotgun (WGS) entry which is preliminary data.</text>
</comment>
<feature type="binding site" evidence="6">
    <location>
        <position position="66"/>
    </location>
    <ligand>
        <name>substrate</name>
    </ligand>
</feature>
<feature type="binding site" evidence="6">
    <location>
        <position position="193"/>
    </location>
    <ligand>
        <name>substrate</name>
    </ligand>
</feature>
<evidence type="ECO:0000313" key="7">
    <source>
        <dbReference type="EMBL" id="GAA3956598.1"/>
    </source>
</evidence>
<accession>A0ABP7NYB3</accession>
<dbReference type="PANTHER" id="PTHR12544">
    <property type="entry name" value="GLUTAMINASE"/>
    <property type="match status" value="1"/>
</dbReference>
<evidence type="ECO:0000313" key="8">
    <source>
        <dbReference type="Proteomes" id="UP001501337"/>
    </source>
</evidence>
<organism evidence="7 8">
    <name type="scientific">Allohahella marinimesophila</name>
    <dbReference type="NCBI Taxonomy" id="1054972"/>
    <lineage>
        <taxon>Bacteria</taxon>
        <taxon>Pseudomonadati</taxon>
        <taxon>Pseudomonadota</taxon>
        <taxon>Gammaproteobacteria</taxon>
        <taxon>Oceanospirillales</taxon>
        <taxon>Hahellaceae</taxon>
        <taxon>Allohahella</taxon>
    </lineage>
</organism>
<evidence type="ECO:0000256" key="3">
    <source>
        <dbReference type="ARBA" id="ARBA00012918"/>
    </source>
</evidence>
<comment type="catalytic activity">
    <reaction evidence="5 6">
        <text>L-glutamine + H2O = L-glutamate + NH4(+)</text>
        <dbReference type="Rhea" id="RHEA:15889"/>
        <dbReference type="ChEBI" id="CHEBI:15377"/>
        <dbReference type="ChEBI" id="CHEBI:28938"/>
        <dbReference type="ChEBI" id="CHEBI:29985"/>
        <dbReference type="ChEBI" id="CHEBI:58359"/>
        <dbReference type="EC" id="3.5.1.2"/>
    </reaction>
</comment>
<dbReference type="NCBIfam" id="TIGR03814">
    <property type="entry name" value="Gln_ase"/>
    <property type="match status" value="1"/>
</dbReference>
<dbReference type="EC" id="3.5.1.2" evidence="3 6"/>
<comment type="subunit">
    <text evidence="2 6">Homotetramer.</text>
</comment>
<feature type="binding site" evidence="6">
    <location>
        <position position="241"/>
    </location>
    <ligand>
        <name>substrate</name>
    </ligand>
</feature>
<dbReference type="NCBIfam" id="NF002133">
    <property type="entry name" value="PRK00971.1-2"/>
    <property type="match status" value="1"/>
</dbReference>
<evidence type="ECO:0000256" key="1">
    <source>
        <dbReference type="ARBA" id="ARBA00011076"/>
    </source>
</evidence>
<proteinExistence type="inferred from homology"/>
<keyword evidence="8" id="KW-1185">Reference proteome</keyword>
<feature type="binding site" evidence="6">
    <location>
        <position position="169"/>
    </location>
    <ligand>
        <name>substrate</name>
    </ligand>
</feature>
<sequence length="309" mass="33112">MSKTDLHQTLLDICADMAGCNDKGAVANYIPELAKVSPDRFGISVCLADGQQFSAGDATARFSVQSVSKVFTLAIALGRYGDGLWRRVGREPSTHEFNSVQELELRKGIPPNPFVNAGALVTTDMILAGSTPAETLGEMLRFVRQAASDDDILIDPAVAASETITGHKNWALAHFLASFKNLEHPCERTLGVYFHHCAIEMTCEQLAHFGRFLAGFSHSPSLVSRDNVRSINALMMTCGHYNGSGEFAYRVGIPAKSGVGGGILAILPGKASIAVWSPGLNKQGNSLLGTRALEALSKSLEWSVFDSGR</sequence>